<name>A0A1G9FGC7_9ACTN</name>
<keyword evidence="1" id="KW-0805">Transcription regulation</keyword>
<accession>A0A1G9FGC7</accession>
<dbReference type="GO" id="GO:0043565">
    <property type="term" value="F:sequence-specific DNA binding"/>
    <property type="evidence" value="ECO:0007669"/>
    <property type="project" value="InterPro"/>
</dbReference>
<dbReference type="GO" id="GO:0003700">
    <property type="term" value="F:DNA-binding transcription factor activity"/>
    <property type="evidence" value="ECO:0007669"/>
    <property type="project" value="InterPro"/>
</dbReference>
<dbReference type="InterPro" id="IPR009057">
    <property type="entry name" value="Homeodomain-like_sf"/>
</dbReference>
<gene>
    <name evidence="5" type="ORF">SAMN05216298_1774</name>
</gene>
<dbReference type="InterPro" id="IPR018060">
    <property type="entry name" value="HTH_AraC"/>
</dbReference>
<dbReference type="AlphaFoldDB" id="A0A1G9FGC7"/>
<evidence type="ECO:0000256" key="2">
    <source>
        <dbReference type="ARBA" id="ARBA00023125"/>
    </source>
</evidence>
<dbReference type="RefSeq" id="WP_091046263.1">
    <property type="nucleotide sequence ID" value="NZ_FNGF01000002.1"/>
</dbReference>
<keyword evidence="2" id="KW-0238">DNA-binding</keyword>
<dbReference type="OrthoDB" id="2559672at2"/>
<dbReference type="InterPro" id="IPR050204">
    <property type="entry name" value="AraC_XylS_family_regulators"/>
</dbReference>
<dbReference type="EMBL" id="FNGF01000002">
    <property type="protein sequence ID" value="SDK87450.1"/>
    <property type="molecule type" value="Genomic_DNA"/>
</dbReference>
<feature type="domain" description="HTH araC/xylS-type" evidence="4">
    <location>
        <begin position="157"/>
        <end position="259"/>
    </location>
</feature>
<dbReference type="InterPro" id="IPR046532">
    <property type="entry name" value="DUF6597"/>
</dbReference>
<sequence length="279" mass="31070">MEYVARVPGPPLDRYIDDLYCLTGTPRHRRMDVPPMPSGHLFLNLGDPVVLRDSDPATAPEAMADGWFMGVWTRRFTVEYPSAVRVVGVHFKPWGLSPFIGAPASELRDRWAPVDDLWQRSVDTIRNRVGETDCAATALQALEEELLARLAAPTRSLGLVRYAARHLEAVHGAVPIAALAEATGVSGKHLIDQFRFHVGVTPKRVARIYRFSRLILSVDARRPVDWSALAHRAGYFDQAHFGKEFKAFTGRTPSEFLDLRRRLPAEPDFPPDAGPMPAG</sequence>
<dbReference type="SMART" id="SM00342">
    <property type="entry name" value="HTH_ARAC"/>
    <property type="match status" value="1"/>
</dbReference>
<dbReference type="Pfam" id="PF12833">
    <property type="entry name" value="HTH_18"/>
    <property type="match status" value="1"/>
</dbReference>
<dbReference type="PANTHER" id="PTHR46796:SF15">
    <property type="entry name" value="BLL1074 PROTEIN"/>
    <property type="match status" value="1"/>
</dbReference>
<dbReference type="Proteomes" id="UP000198662">
    <property type="component" value="Unassembled WGS sequence"/>
</dbReference>
<evidence type="ECO:0000259" key="4">
    <source>
        <dbReference type="PROSITE" id="PS01124"/>
    </source>
</evidence>
<protein>
    <submittedName>
        <fullName evidence="5">Transcriptional regulator, AraC family</fullName>
    </submittedName>
</protein>
<dbReference type="SUPFAM" id="SSF46689">
    <property type="entry name" value="Homeodomain-like"/>
    <property type="match status" value="1"/>
</dbReference>
<dbReference type="Gene3D" id="1.10.10.60">
    <property type="entry name" value="Homeodomain-like"/>
    <property type="match status" value="1"/>
</dbReference>
<keyword evidence="6" id="KW-1185">Reference proteome</keyword>
<proteinExistence type="predicted"/>
<organism evidence="5 6">
    <name type="scientific">Glycomyces sambucus</name>
    <dbReference type="NCBI Taxonomy" id="380244"/>
    <lineage>
        <taxon>Bacteria</taxon>
        <taxon>Bacillati</taxon>
        <taxon>Actinomycetota</taxon>
        <taxon>Actinomycetes</taxon>
        <taxon>Glycomycetales</taxon>
        <taxon>Glycomycetaceae</taxon>
        <taxon>Glycomyces</taxon>
    </lineage>
</organism>
<dbReference type="STRING" id="380244.SAMN05216298_1774"/>
<evidence type="ECO:0000313" key="5">
    <source>
        <dbReference type="EMBL" id="SDK87450.1"/>
    </source>
</evidence>
<evidence type="ECO:0000313" key="6">
    <source>
        <dbReference type="Proteomes" id="UP000198662"/>
    </source>
</evidence>
<evidence type="ECO:0000256" key="1">
    <source>
        <dbReference type="ARBA" id="ARBA00023015"/>
    </source>
</evidence>
<dbReference type="PROSITE" id="PS01124">
    <property type="entry name" value="HTH_ARAC_FAMILY_2"/>
    <property type="match status" value="1"/>
</dbReference>
<dbReference type="Pfam" id="PF20240">
    <property type="entry name" value="DUF6597"/>
    <property type="match status" value="1"/>
</dbReference>
<reference evidence="6" key="1">
    <citation type="submission" date="2016-10" db="EMBL/GenBank/DDBJ databases">
        <authorList>
            <person name="Varghese N."/>
            <person name="Submissions S."/>
        </authorList>
    </citation>
    <scope>NUCLEOTIDE SEQUENCE [LARGE SCALE GENOMIC DNA]</scope>
    <source>
        <strain evidence="6">CGMCC 4.3147</strain>
    </source>
</reference>
<keyword evidence="3" id="KW-0804">Transcription</keyword>
<dbReference type="PANTHER" id="PTHR46796">
    <property type="entry name" value="HTH-TYPE TRANSCRIPTIONAL ACTIVATOR RHAS-RELATED"/>
    <property type="match status" value="1"/>
</dbReference>
<evidence type="ECO:0000256" key="3">
    <source>
        <dbReference type="ARBA" id="ARBA00023163"/>
    </source>
</evidence>